<keyword evidence="4" id="KW-1185">Reference proteome</keyword>
<feature type="compositionally biased region" description="Low complexity" evidence="2">
    <location>
        <begin position="154"/>
        <end position="183"/>
    </location>
</feature>
<evidence type="ECO:0000313" key="4">
    <source>
        <dbReference type="Proteomes" id="UP001178507"/>
    </source>
</evidence>
<evidence type="ECO:0000313" key="3">
    <source>
        <dbReference type="EMBL" id="CAJ1385142.1"/>
    </source>
</evidence>
<dbReference type="EMBL" id="CAUJNA010001202">
    <property type="protein sequence ID" value="CAJ1385142.1"/>
    <property type="molecule type" value="Genomic_DNA"/>
</dbReference>
<protein>
    <submittedName>
        <fullName evidence="3">Uncharacterized protein</fullName>
    </submittedName>
</protein>
<evidence type="ECO:0000256" key="1">
    <source>
        <dbReference type="SAM" id="Coils"/>
    </source>
</evidence>
<feature type="region of interest" description="Disordered" evidence="2">
    <location>
        <begin position="122"/>
        <end position="183"/>
    </location>
</feature>
<dbReference type="AlphaFoldDB" id="A0AA36MVB7"/>
<dbReference type="Proteomes" id="UP001178507">
    <property type="component" value="Unassembled WGS sequence"/>
</dbReference>
<evidence type="ECO:0000256" key="2">
    <source>
        <dbReference type="SAM" id="MobiDB-lite"/>
    </source>
</evidence>
<comment type="caution">
    <text evidence="3">The sequence shown here is derived from an EMBL/GenBank/DDBJ whole genome shotgun (WGS) entry which is preliminary data.</text>
</comment>
<feature type="coiled-coil region" evidence="1">
    <location>
        <begin position="268"/>
        <end position="295"/>
    </location>
</feature>
<keyword evidence="1" id="KW-0175">Coiled coil</keyword>
<gene>
    <name evidence="3" type="ORF">EVOR1521_LOCUS11805</name>
</gene>
<proteinExistence type="predicted"/>
<name>A0AA36MVB7_9DINO</name>
<feature type="compositionally biased region" description="Basic and acidic residues" evidence="2">
    <location>
        <begin position="135"/>
        <end position="146"/>
    </location>
</feature>
<sequence>MANWRSADELEREGQQWSAGGVFRNTWQKMNDWGDEFERRHFDGNLVESIVAGPKRAGQAMNEWGDELERRHFEGDFLGRVARAPVAAGEVISEAIGQLVDTSPMTPELAAELAAGGMGMDMPSLLASLPPEPEAPAREERSHLEPGEMPGAALSERLSPSPRTPSESSSGPSGASGQRSAGGRTVDELATLMASLPDGGIEDVARDLQAQLEEEQAKRAGRAEALRALKAALLRLPRETAEEQSLADAAAGTCAASTARCGAAGRALQALKEHHQQLKEQHEAQLEEREQLGAAEAAARAAVERQAQLATAPSREWARDGPETDALKASKVELAELLAEVDEARLHRRKELKALQQAVEATEVENQWLRRGGHDCYEAPPSFGASLKKLFSVALGKRNSSAATPTGT</sequence>
<accession>A0AA36MVB7</accession>
<reference evidence="3" key="1">
    <citation type="submission" date="2023-08" db="EMBL/GenBank/DDBJ databases">
        <authorList>
            <person name="Chen Y."/>
            <person name="Shah S."/>
            <person name="Dougan E. K."/>
            <person name="Thang M."/>
            <person name="Chan C."/>
        </authorList>
    </citation>
    <scope>NUCLEOTIDE SEQUENCE</scope>
</reference>
<organism evidence="3 4">
    <name type="scientific">Effrenium voratum</name>
    <dbReference type="NCBI Taxonomy" id="2562239"/>
    <lineage>
        <taxon>Eukaryota</taxon>
        <taxon>Sar</taxon>
        <taxon>Alveolata</taxon>
        <taxon>Dinophyceae</taxon>
        <taxon>Suessiales</taxon>
        <taxon>Symbiodiniaceae</taxon>
        <taxon>Effrenium</taxon>
    </lineage>
</organism>